<proteinExistence type="predicted"/>
<evidence type="ECO:0000313" key="1">
    <source>
        <dbReference type="EMBL" id="CAI2372767.1"/>
    </source>
</evidence>
<comment type="caution">
    <text evidence="1">The sequence shown here is derived from an EMBL/GenBank/DDBJ whole genome shotgun (WGS) entry which is preliminary data.</text>
</comment>
<sequence length="206" mass="24186">MDDHRCSAPCSHKKVCVTNLNIPYGSEGKLETEPERGENRISLSPVCTPCRFDNNLLNWLETETKRYNKRATLAPKRINSFEKSTQKIEKASLRRESFNSQIRKKFDKCRFLMRSNTNYLKDSKIPYINPVSSNENKKGDRFKAKRINTNRKEEFIKQKTDLFEPEPAASEVTCNKENSMQNKQIKTKLKNFLKIQMPLKDVKREF</sequence>
<accession>A0AAD1XHJ8</accession>
<evidence type="ECO:0000313" key="2">
    <source>
        <dbReference type="Proteomes" id="UP001295684"/>
    </source>
</evidence>
<keyword evidence="2" id="KW-1185">Reference proteome</keyword>
<dbReference type="AlphaFoldDB" id="A0AAD1XHJ8"/>
<name>A0AAD1XHJ8_EUPCR</name>
<dbReference type="Proteomes" id="UP001295684">
    <property type="component" value="Unassembled WGS sequence"/>
</dbReference>
<organism evidence="1 2">
    <name type="scientific">Euplotes crassus</name>
    <dbReference type="NCBI Taxonomy" id="5936"/>
    <lineage>
        <taxon>Eukaryota</taxon>
        <taxon>Sar</taxon>
        <taxon>Alveolata</taxon>
        <taxon>Ciliophora</taxon>
        <taxon>Intramacronucleata</taxon>
        <taxon>Spirotrichea</taxon>
        <taxon>Hypotrichia</taxon>
        <taxon>Euplotida</taxon>
        <taxon>Euplotidae</taxon>
        <taxon>Moneuplotes</taxon>
    </lineage>
</organism>
<dbReference type="EMBL" id="CAMPGE010014070">
    <property type="protein sequence ID" value="CAI2372767.1"/>
    <property type="molecule type" value="Genomic_DNA"/>
</dbReference>
<gene>
    <name evidence="1" type="ORF">ECRASSUSDP1_LOCUS14100</name>
</gene>
<reference evidence="1" key="1">
    <citation type="submission" date="2023-07" db="EMBL/GenBank/DDBJ databases">
        <authorList>
            <consortium name="AG Swart"/>
            <person name="Singh M."/>
            <person name="Singh A."/>
            <person name="Seah K."/>
            <person name="Emmerich C."/>
        </authorList>
    </citation>
    <scope>NUCLEOTIDE SEQUENCE</scope>
    <source>
        <strain evidence="1">DP1</strain>
    </source>
</reference>
<protein>
    <submittedName>
        <fullName evidence="1">Uncharacterized protein</fullName>
    </submittedName>
</protein>